<evidence type="ECO:0000256" key="4">
    <source>
        <dbReference type="ARBA" id="ARBA00023136"/>
    </source>
</evidence>
<evidence type="ECO:0000256" key="1">
    <source>
        <dbReference type="ARBA" id="ARBA00004167"/>
    </source>
</evidence>
<evidence type="ECO:0000256" key="5">
    <source>
        <dbReference type="SAM" id="MobiDB-lite"/>
    </source>
</evidence>
<dbReference type="PROSITE" id="PS51352">
    <property type="entry name" value="THIOREDOXIN_2"/>
    <property type="match status" value="2"/>
</dbReference>
<keyword evidence="10" id="KW-1185">Reference proteome</keyword>
<dbReference type="AlphaFoldDB" id="A0A0H1B8P8"/>
<comment type="subcellular location">
    <subcellularLocation>
        <location evidence="1">Membrane</location>
        <topology evidence="1">Single-pass membrane protein</topology>
    </subcellularLocation>
</comment>
<evidence type="ECO:0000256" key="2">
    <source>
        <dbReference type="ARBA" id="ARBA00022692"/>
    </source>
</evidence>
<dbReference type="GO" id="GO:0005783">
    <property type="term" value="C:endoplasmic reticulum"/>
    <property type="evidence" value="ECO:0007669"/>
    <property type="project" value="TreeGrafter"/>
</dbReference>
<dbReference type="Gene3D" id="3.40.30.10">
    <property type="entry name" value="Glutaredoxin"/>
    <property type="match status" value="2"/>
</dbReference>
<organism evidence="9 10">
    <name type="scientific">Blastomyces silverae</name>
    <dbReference type="NCBI Taxonomy" id="2060906"/>
    <lineage>
        <taxon>Eukaryota</taxon>
        <taxon>Fungi</taxon>
        <taxon>Dikarya</taxon>
        <taxon>Ascomycota</taxon>
        <taxon>Pezizomycotina</taxon>
        <taxon>Eurotiomycetes</taxon>
        <taxon>Eurotiomycetidae</taxon>
        <taxon>Onygenales</taxon>
        <taxon>Ajellomycetaceae</taxon>
        <taxon>Blastomyces</taxon>
    </lineage>
</organism>
<dbReference type="GO" id="GO:0016020">
    <property type="term" value="C:membrane"/>
    <property type="evidence" value="ECO:0007669"/>
    <property type="project" value="UniProtKB-SubCell"/>
</dbReference>
<dbReference type="Pfam" id="PF00085">
    <property type="entry name" value="Thioredoxin"/>
    <property type="match status" value="2"/>
</dbReference>
<name>A0A0H1B8P8_9EURO</name>
<dbReference type="STRING" id="2060906.A0A0H1B8P8"/>
<feature type="region of interest" description="Disordered" evidence="5">
    <location>
        <begin position="198"/>
        <end position="272"/>
    </location>
</feature>
<keyword evidence="3 6" id="KW-1133">Transmembrane helix</keyword>
<keyword evidence="7" id="KW-0732">Signal</keyword>
<reference evidence="10" key="1">
    <citation type="journal article" date="2015" name="PLoS Genet.">
        <title>The dynamic genome and transcriptome of the human fungal pathogen Blastomyces and close relative Emmonsia.</title>
        <authorList>
            <person name="Munoz J.F."/>
            <person name="Gauthier G.M."/>
            <person name="Desjardins C.A."/>
            <person name="Gallo J.E."/>
            <person name="Holder J."/>
            <person name="Sullivan T.D."/>
            <person name="Marty A.J."/>
            <person name="Carmen J.C."/>
            <person name="Chen Z."/>
            <person name="Ding L."/>
            <person name="Gujja S."/>
            <person name="Magrini V."/>
            <person name="Misas E."/>
            <person name="Mitreva M."/>
            <person name="Priest M."/>
            <person name="Saif S."/>
            <person name="Whiston E.A."/>
            <person name="Young S."/>
            <person name="Zeng Q."/>
            <person name="Goldman W.E."/>
            <person name="Mardis E.R."/>
            <person name="Taylor J.W."/>
            <person name="McEwen J.G."/>
            <person name="Clay O.K."/>
            <person name="Klein B.S."/>
            <person name="Cuomo C.A."/>
        </authorList>
    </citation>
    <scope>NUCLEOTIDE SEQUENCE [LARGE SCALE GENOMIC DNA]</scope>
    <source>
        <strain evidence="10">UAMH 139</strain>
    </source>
</reference>
<dbReference type="InterPro" id="IPR036249">
    <property type="entry name" value="Thioredoxin-like_sf"/>
</dbReference>
<evidence type="ECO:0000313" key="10">
    <source>
        <dbReference type="Proteomes" id="UP000053573"/>
    </source>
</evidence>
<evidence type="ECO:0000256" key="7">
    <source>
        <dbReference type="SAM" id="SignalP"/>
    </source>
</evidence>
<dbReference type="PANTHER" id="PTHR46426:SF1">
    <property type="entry name" value="PROTEIN DISULFIDE-ISOMERASE TMX3"/>
    <property type="match status" value="1"/>
</dbReference>
<keyword evidence="2 6" id="KW-0812">Transmembrane</keyword>
<feature type="domain" description="Thioredoxin" evidence="8">
    <location>
        <begin position="253"/>
        <end position="399"/>
    </location>
</feature>
<dbReference type="OrthoDB" id="72053at2759"/>
<evidence type="ECO:0000256" key="6">
    <source>
        <dbReference type="SAM" id="Phobius"/>
    </source>
</evidence>
<evidence type="ECO:0000256" key="3">
    <source>
        <dbReference type="ARBA" id="ARBA00022989"/>
    </source>
</evidence>
<keyword evidence="4 6" id="KW-0472">Membrane</keyword>
<feature type="chain" id="PRO_5005199544" evidence="7">
    <location>
        <begin position="21"/>
        <end position="738"/>
    </location>
</feature>
<accession>A0A0H1B8P8</accession>
<feature type="domain" description="Thioredoxin" evidence="8">
    <location>
        <begin position="40"/>
        <end position="194"/>
    </location>
</feature>
<sequence length="738" mass="83255">MKTSLFTWSILSLLLKPVIATSTGGSGSEDVSIQAPRIFSRAENPTDPDEGPTVFNGVEVPPMKQLNGTNFDETIKEGYWYVPFVKHFSPYCGYCITIAPTWQTLYEFYYSSNPLSASTSKQTQDPVSSLNSFQHFYDFNFAAMDCIANADRCQALKINAFPMFTLYHKGEKVETFTGKKSMEGLSRFIEDKLEQIKPGSRPLHGLPLPKPGDTKVDTTTAPHKVEGKLEDKPEDKLEDKPAAKAEPPEEKNPSVVPKRPSGRVPNPQGKSIPLTAESFQKLVTNTHVPWFIKFYTPWCSHCQAMAASWQQMARDMKGVLNVGEVNCETERRLCKDARVGSFPTIYFFRGGERVEYNGLRGLGDLVNYAKKAVDVVGNGVQYVDADAFKKMEETEEVIFLYFFDKATTSEDFAALDRLTLSLVGRAKLVKTDSDVLAQRFRISTWPRLLVSRGGKASYYSALAPKDMRDFRQVLTWMESVWLPIVPELTAANAREILNGKYVVLGILSRLRSDEFIQDKKELKNAALEWMDKQTKLFQLERQELRDAKELRIEEAEDRNDQRALRAAKNRQITIRESDKKQVVFAWIDGIFWDRWIRTTYGIDVKNGERVLVIDEDNRRYWDTTTSGAYIMPSRTSILETITQVVSPSSRLKAKSTVGIFESMYFSTRSFYRNHPILSFAMFFVALIFAYLFTKGRLRRNRGAGGILGAVTGSSAGGFFHLDGKEGLLGGGNGSGKVD</sequence>
<feature type="signal peptide" evidence="7">
    <location>
        <begin position="1"/>
        <end position="20"/>
    </location>
</feature>
<dbReference type="PANTHER" id="PTHR46426">
    <property type="entry name" value="PROTEIN DISULFIDE-ISOMERASE TMX3"/>
    <property type="match status" value="1"/>
</dbReference>
<evidence type="ECO:0000313" key="9">
    <source>
        <dbReference type="EMBL" id="KLJ07458.1"/>
    </source>
</evidence>
<proteinExistence type="predicted"/>
<dbReference type="CDD" id="cd02961">
    <property type="entry name" value="PDI_a_family"/>
    <property type="match status" value="2"/>
</dbReference>
<dbReference type="SUPFAM" id="SSF52833">
    <property type="entry name" value="Thioredoxin-like"/>
    <property type="match status" value="3"/>
</dbReference>
<dbReference type="Proteomes" id="UP000053573">
    <property type="component" value="Unassembled WGS sequence"/>
</dbReference>
<dbReference type="GO" id="GO:0016853">
    <property type="term" value="F:isomerase activity"/>
    <property type="evidence" value="ECO:0007669"/>
    <property type="project" value="UniProtKB-KW"/>
</dbReference>
<feature type="transmembrane region" description="Helical" evidence="6">
    <location>
        <begin position="676"/>
        <end position="693"/>
    </location>
</feature>
<keyword evidence="9" id="KW-0413">Isomerase</keyword>
<protein>
    <submittedName>
        <fullName evidence="9">Protein disulfide-isomerase</fullName>
    </submittedName>
</protein>
<gene>
    <name evidence="9" type="ORF">EMPG_17066</name>
</gene>
<evidence type="ECO:0000259" key="8">
    <source>
        <dbReference type="PROSITE" id="PS51352"/>
    </source>
</evidence>
<dbReference type="InterPro" id="IPR052250">
    <property type="entry name" value="PDI_TMX3"/>
</dbReference>
<feature type="compositionally biased region" description="Basic and acidic residues" evidence="5">
    <location>
        <begin position="223"/>
        <end position="252"/>
    </location>
</feature>
<dbReference type="EMBL" id="LDEV01002816">
    <property type="protein sequence ID" value="KLJ07458.1"/>
    <property type="molecule type" value="Genomic_DNA"/>
</dbReference>
<comment type="caution">
    <text evidence="9">The sequence shown here is derived from an EMBL/GenBank/DDBJ whole genome shotgun (WGS) entry which is preliminary data.</text>
</comment>
<dbReference type="InterPro" id="IPR013766">
    <property type="entry name" value="Thioredoxin_domain"/>
</dbReference>